<reference evidence="3" key="1">
    <citation type="journal article" date="2019" name="Int. J. Syst. Evol. Microbiol.">
        <title>The Global Catalogue of Microorganisms (GCM) 10K type strain sequencing project: providing services to taxonomists for standard genome sequencing and annotation.</title>
        <authorList>
            <consortium name="The Broad Institute Genomics Platform"/>
            <consortium name="The Broad Institute Genome Sequencing Center for Infectious Disease"/>
            <person name="Wu L."/>
            <person name="Ma J."/>
        </authorList>
    </citation>
    <scope>NUCLEOTIDE SEQUENCE [LARGE SCALE GENOMIC DNA]</scope>
    <source>
        <strain evidence="3">CCUG 50873</strain>
    </source>
</reference>
<evidence type="ECO:0000259" key="1">
    <source>
        <dbReference type="Pfam" id="PF12697"/>
    </source>
</evidence>
<organism evidence="2 3">
    <name type="scientific">Williamsia deligens</name>
    <dbReference type="NCBI Taxonomy" id="321325"/>
    <lineage>
        <taxon>Bacteria</taxon>
        <taxon>Bacillati</taxon>
        <taxon>Actinomycetota</taxon>
        <taxon>Actinomycetes</taxon>
        <taxon>Mycobacteriales</taxon>
        <taxon>Nocardiaceae</taxon>
        <taxon>Williamsia</taxon>
    </lineage>
</organism>
<dbReference type="InterPro" id="IPR000073">
    <property type="entry name" value="AB_hydrolase_1"/>
</dbReference>
<dbReference type="EMBL" id="JBHTIL010000002">
    <property type="protein sequence ID" value="MFD0927025.1"/>
    <property type="molecule type" value="Genomic_DNA"/>
</dbReference>
<dbReference type="GO" id="GO:0016787">
    <property type="term" value="F:hydrolase activity"/>
    <property type="evidence" value="ECO:0007669"/>
    <property type="project" value="UniProtKB-KW"/>
</dbReference>
<dbReference type="PANTHER" id="PTHR43689">
    <property type="entry name" value="HYDROLASE"/>
    <property type="match status" value="1"/>
</dbReference>
<protein>
    <submittedName>
        <fullName evidence="2">Alpha/beta fold hydrolase</fullName>
    </submittedName>
</protein>
<name>A0ABW3G979_9NOCA</name>
<dbReference type="PRINTS" id="PR00111">
    <property type="entry name" value="ABHYDROLASE"/>
</dbReference>
<evidence type="ECO:0000313" key="3">
    <source>
        <dbReference type="Proteomes" id="UP001597068"/>
    </source>
</evidence>
<evidence type="ECO:0000313" key="2">
    <source>
        <dbReference type="EMBL" id="MFD0927025.1"/>
    </source>
</evidence>
<keyword evidence="2" id="KW-0378">Hydrolase</keyword>
<dbReference type="SUPFAM" id="SSF53474">
    <property type="entry name" value="alpha/beta-Hydrolases"/>
    <property type="match status" value="1"/>
</dbReference>
<dbReference type="InterPro" id="IPR029058">
    <property type="entry name" value="AB_hydrolase_fold"/>
</dbReference>
<proteinExistence type="predicted"/>
<gene>
    <name evidence="2" type="ORF">ACFQ04_14900</name>
</gene>
<dbReference type="PANTHER" id="PTHR43689:SF8">
    <property type="entry name" value="ALPHA_BETA-HYDROLASES SUPERFAMILY PROTEIN"/>
    <property type="match status" value="1"/>
</dbReference>
<dbReference type="Gene3D" id="3.40.50.1820">
    <property type="entry name" value="alpha/beta hydrolase"/>
    <property type="match status" value="1"/>
</dbReference>
<dbReference type="InterPro" id="IPR000639">
    <property type="entry name" value="Epox_hydrolase-like"/>
</dbReference>
<keyword evidence="3" id="KW-1185">Reference proteome</keyword>
<dbReference type="Pfam" id="PF12697">
    <property type="entry name" value="Abhydrolase_6"/>
    <property type="match status" value="1"/>
</dbReference>
<dbReference type="RefSeq" id="WP_253648705.1">
    <property type="nucleotide sequence ID" value="NZ_BAAAMO010000006.1"/>
</dbReference>
<feature type="domain" description="AB hydrolase-1" evidence="1">
    <location>
        <begin position="51"/>
        <end position="301"/>
    </location>
</feature>
<accession>A0ABW3G979</accession>
<comment type="caution">
    <text evidence="2">The sequence shown here is derived from an EMBL/GenBank/DDBJ whole genome shotgun (WGS) entry which is preliminary data.</text>
</comment>
<sequence>MPEVPDVWADYGVVPSGAVPTDRRHRSTRSVETPTTRVSYVDVPHDDGPTLVLLHGISASWRWFAHLFPVLAQRYRVIALDLPGFGASPLSRHHLTLDGFADAVVDVCDALEIDAPVLVGHSMGSLVGTRAAVRHPTRLGKLIITGGPILSLVRLARSPAETFRRHPASVATLVAESAIVGLPLPRPVATLIAGSPRLRRAALGAFVARPDLLDPEVVRATMQDLGAPATFPVLASAAWVDPGRDLAEVRCPTRILRGDGDALSPPEDVELFLSRVPSADEVRFDHTGHWPHIERPRRFLEEVHRFVSPEDGPLDF</sequence>
<dbReference type="PRINTS" id="PR00412">
    <property type="entry name" value="EPOXHYDRLASE"/>
</dbReference>
<dbReference type="Proteomes" id="UP001597068">
    <property type="component" value="Unassembled WGS sequence"/>
</dbReference>